<dbReference type="EMBL" id="JAENIM010000034">
    <property type="protein sequence ID" value="MBK1790891.1"/>
    <property type="molecule type" value="Genomic_DNA"/>
</dbReference>
<dbReference type="GO" id="GO:0043190">
    <property type="term" value="C:ATP-binding cassette (ABC) transporter complex"/>
    <property type="evidence" value="ECO:0007669"/>
    <property type="project" value="InterPro"/>
</dbReference>
<evidence type="ECO:0000256" key="2">
    <source>
        <dbReference type="ARBA" id="ARBA00008034"/>
    </source>
</evidence>
<reference evidence="8" key="1">
    <citation type="submission" date="2021-01" db="EMBL/GenBank/DDBJ databases">
        <title>Modified the classification status of verrucomicrobia.</title>
        <authorList>
            <person name="Feng X."/>
        </authorList>
    </citation>
    <scope>NUCLEOTIDE SEQUENCE</scope>
    <source>
        <strain evidence="8">_KCTC 22039</strain>
    </source>
</reference>
<dbReference type="AlphaFoldDB" id="A0A8J7MDW2"/>
<evidence type="ECO:0000256" key="4">
    <source>
        <dbReference type="ARBA" id="ARBA00022989"/>
    </source>
</evidence>
<dbReference type="InterPro" id="IPR037294">
    <property type="entry name" value="ABC_BtuC-like"/>
</dbReference>
<evidence type="ECO:0000256" key="7">
    <source>
        <dbReference type="SAM" id="Phobius"/>
    </source>
</evidence>
<proteinExistence type="inferred from homology"/>
<dbReference type="Gene3D" id="1.10.3470.10">
    <property type="entry name" value="ABC transporter involved in vitamin B12 uptake, BtuC"/>
    <property type="match status" value="1"/>
</dbReference>
<dbReference type="PANTHER" id="PTHR30477">
    <property type="entry name" value="ABC-TRANSPORTER METAL-BINDING PROTEIN"/>
    <property type="match status" value="1"/>
</dbReference>
<keyword evidence="4 7" id="KW-1133">Transmembrane helix</keyword>
<sequence length="281" mass="29950">MRAAIDLLEFSYFQRALIAAILIGFTNGFFSGFVLLRRNALSLSALSHTMLPGIVVMVLLTGVLSQTNAFLGALLASLIVGLSSYLISKNSRIPQGTALTIFYTTAFAIGISLIPKLSIAQEMDGWLFGNILAVSNGDLWTFFLIAMVTLLSSTTFMRPLLITLFEPNVAAAQGVPVRWMNCLLYSQLILALVGSYQAVGSILSIGLLVAPAAIVSLFTNKTSLLFWGGGIIGALSSALAIFISVPFDLPTGPAIVIVLGLIFIISVIFSSRYGLGKLFSK</sequence>
<dbReference type="Pfam" id="PF00950">
    <property type="entry name" value="ABC-3"/>
    <property type="match status" value="1"/>
</dbReference>
<gene>
    <name evidence="8" type="ORF">JIN82_06945</name>
</gene>
<keyword evidence="5 7" id="KW-0472">Membrane</keyword>
<dbReference type="GO" id="GO:0055085">
    <property type="term" value="P:transmembrane transport"/>
    <property type="evidence" value="ECO:0007669"/>
    <property type="project" value="InterPro"/>
</dbReference>
<dbReference type="RefSeq" id="WP_200310911.1">
    <property type="nucleotide sequence ID" value="NZ_JAENIM010000034.1"/>
</dbReference>
<comment type="caution">
    <text evidence="8">The sequence shown here is derived from an EMBL/GenBank/DDBJ whole genome shotgun (WGS) entry which is preliminary data.</text>
</comment>
<keyword evidence="9" id="KW-1185">Reference proteome</keyword>
<evidence type="ECO:0000313" key="9">
    <source>
        <dbReference type="Proteomes" id="UP000624703"/>
    </source>
</evidence>
<keyword evidence="6" id="KW-0813">Transport</keyword>
<dbReference type="Proteomes" id="UP000624703">
    <property type="component" value="Unassembled WGS sequence"/>
</dbReference>
<feature type="transmembrane region" description="Helical" evidence="7">
    <location>
        <begin position="225"/>
        <end position="247"/>
    </location>
</feature>
<dbReference type="GO" id="GO:0010043">
    <property type="term" value="P:response to zinc ion"/>
    <property type="evidence" value="ECO:0007669"/>
    <property type="project" value="TreeGrafter"/>
</dbReference>
<organism evidence="8 9">
    <name type="scientific">Persicirhabdus sediminis</name>
    <dbReference type="NCBI Taxonomy" id="454144"/>
    <lineage>
        <taxon>Bacteria</taxon>
        <taxon>Pseudomonadati</taxon>
        <taxon>Verrucomicrobiota</taxon>
        <taxon>Verrucomicrobiia</taxon>
        <taxon>Verrucomicrobiales</taxon>
        <taxon>Verrucomicrobiaceae</taxon>
        <taxon>Persicirhabdus</taxon>
    </lineage>
</organism>
<dbReference type="SUPFAM" id="SSF81345">
    <property type="entry name" value="ABC transporter involved in vitamin B12 uptake, BtuC"/>
    <property type="match status" value="1"/>
</dbReference>
<feature type="transmembrane region" description="Helical" evidence="7">
    <location>
        <begin position="12"/>
        <end position="36"/>
    </location>
</feature>
<evidence type="ECO:0000256" key="6">
    <source>
        <dbReference type="RuleBase" id="RU003943"/>
    </source>
</evidence>
<feature type="transmembrane region" description="Helical" evidence="7">
    <location>
        <begin position="139"/>
        <end position="165"/>
    </location>
</feature>
<feature type="transmembrane region" description="Helical" evidence="7">
    <location>
        <begin position="99"/>
        <end position="119"/>
    </location>
</feature>
<evidence type="ECO:0000256" key="1">
    <source>
        <dbReference type="ARBA" id="ARBA00004141"/>
    </source>
</evidence>
<feature type="transmembrane region" description="Helical" evidence="7">
    <location>
        <begin position="43"/>
        <end position="63"/>
    </location>
</feature>
<comment type="similarity">
    <text evidence="2 6">Belongs to the ABC-3 integral membrane protein family.</text>
</comment>
<protein>
    <submittedName>
        <fullName evidence="8">Metal ABC transporter permease</fullName>
    </submittedName>
</protein>
<evidence type="ECO:0000256" key="3">
    <source>
        <dbReference type="ARBA" id="ARBA00022692"/>
    </source>
</evidence>
<feature type="transmembrane region" description="Helical" evidence="7">
    <location>
        <begin position="69"/>
        <end position="87"/>
    </location>
</feature>
<keyword evidence="3 6" id="KW-0812">Transmembrane</keyword>
<accession>A0A8J7MDW2</accession>
<evidence type="ECO:0000313" key="8">
    <source>
        <dbReference type="EMBL" id="MBK1790891.1"/>
    </source>
</evidence>
<feature type="transmembrane region" description="Helical" evidence="7">
    <location>
        <begin position="253"/>
        <end position="275"/>
    </location>
</feature>
<comment type="subcellular location">
    <subcellularLocation>
        <location evidence="6">Cell membrane</location>
        <topology evidence="6">Multi-pass membrane protein</topology>
    </subcellularLocation>
    <subcellularLocation>
        <location evidence="1">Membrane</location>
        <topology evidence="1">Multi-pass membrane protein</topology>
    </subcellularLocation>
</comment>
<dbReference type="InterPro" id="IPR001626">
    <property type="entry name" value="ABC_TroCD"/>
</dbReference>
<evidence type="ECO:0000256" key="5">
    <source>
        <dbReference type="ARBA" id="ARBA00023136"/>
    </source>
</evidence>
<dbReference type="PANTHER" id="PTHR30477:SF13">
    <property type="entry name" value="IRON TRANSPORT SYSTEM MEMBRANE PROTEIN HI_0360-RELATED"/>
    <property type="match status" value="1"/>
</dbReference>
<name>A0A8J7MDW2_9BACT</name>